<reference evidence="3" key="1">
    <citation type="journal article" date="2019" name="Int. J. Syst. Evol. Microbiol.">
        <title>The Global Catalogue of Microorganisms (GCM) 10K type strain sequencing project: providing services to taxonomists for standard genome sequencing and annotation.</title>
        <authorList>
            <consortium name="The Broad Institute Genomics Platform"/>
            <consortium name="The Broad Institute Genome Sequencing Center for Infectious Disease"/>
            <person name="Wu L."/>
            <person name="Ma J."/>
        </authorList>
    </citation>
    <scope>NUCLEOTIDE SEQUENCE [LARGE SCALE GENOMIC DNA]</scope>
    <source>
        <strain evidence="3">JCM 13595</strain>
    </source>
</reference>
<dbReference type="SUPFAM" id="SSF53098">
    <property type="entry name" value="Ribonuclease H-like"/>
    <property type="match status" value="1"/>
</dbReference>
<dbReference type="InterPro" id="IPR036397">
    <property type="entry name" value="RNaseH_sf"/>
</dbReference>
<dbReference type="PANTHER" id="PTHR35004">
    <property type="entry name" value="TRANSPOSASE RV3428C-RELATED"/>
    <property type="match status" value="1"/>
</dbReference>
<dbReference type="PROSITE" id="PS50994">
    <property type="entry name" value="INTEGRASE"/>
    <property type="match status" value="1"/>
</dbReference>
<proteinExistence type="predicted"/>
<comment type="caution">
    <text evidence="2">The sequence shown here is derived from an EMBL/GenBank/DDBJ whole genome shotgun (WGS) entry which is preliminary data.</text>
</comment>
<dbReference type="SUPFAM" id="SSF46689">
    <property type="entry name" value="Homeodomain-like"/>
    <property type="match status" value="1"/>
</dbReference>
<organism evidence="2 3">
    <name type="scientific">Yaniella flava</name>
    <dbReference type="NCBI Taxonomy" id="287930"/>
    <lineage>
        <taxon>Bacteria</taxon>
        <taxon>Bacillati</taxon>
        <taxon>Actinomycetota</taxon>
        <taxon>Actinomycetes</taxon>
        <taxon>Micrococcales</taxon>
        <taxon>Micrococcaceae</taxon>
        <taxon>Yaniella</taxon>
    </lineage>
</organism>
<dbReference type="Proteomes" id="UP001501461">
    <property type="component" value="Unassembled WGS sequence"/>
</dbReference>
<feature type="domain" description="Integrase catalytic" evidence="1">
    <location>
        <begin position="109"/>
        <end position="280"/>
    </location>
</feature>
<sequence>MGVSQREIAKRLSISRDSVAKYLSQQDFSPKPQPLAQRPGGSVVARFTPIIDQWLVDDQKRWHKQRHTARRVFDRLVAEHDYPGSYSPVQRYVKQWRAEHRQPADGYSELEWPAGTVQVDFGQAQVFLAGVMTVVHVLIVTFPFSNMRYAQAYRGETAECVCDGLRTIFEHIGAVPPMMVFDNATGIGRRVQDKVLETKLFSAFRLHYRAHSRYCNPASGHEKGSVENAVGFLRRNLMVPEPDVTSLKALNAMLLARCDELAAKEHYRQHVPISQLFAEDLAGVSLEKWTSSVAGFRSCWKDVQ</sequence>
<gene>
    <name evidence="2" type="ORF">GCM10009720_17940</name>
</gene>
<dbReference type="EMBL" id="BAAAMN010000036">
    <property type="protein sequence ID" value="GAA2037896.1"/>
    <property type="molecule type" value="Genomic_DNA"/>
</dbReference>
<dbReference type="Gene3D" id="3.30.420.10">
    <property type="entry name" value="Ribonuclease H-like superfamily/Ribonuclease H"/>
    <property type="match status" value="1"/>
</dbReference>
<dbReference type="NCBIfam" id="NF033546">
    <property type="entry name" value="transpos_IS21"/>
    <property type="match status" value="1"/>
</dbReference>
<evidence type="ECO:0000313" key="3">
    <source>
        <dbReference type="Proteomes" id="UP001501461"/>
    </source>
</evidence>
<evidence type="ECO:0000259" key="1">
    <source>
        <dbReference type="PROSITE" id="PS50994"/>
    </source>
</evidence>
<keyword evidence="3" id="KW-1185">Reference proteome</keyword>
<dbReference type="PANTHER" id="PTHR35004:SF7">
    <property type="entry name" value="INTEGRASE PROTEIN"/>
    <property type="match status" value="1"/>
</dbReference>
<accession>A0ABP5G5J9</accession>
<dbReference type="InterPro" id="IPR001584">
    <property type="entry name" value="Integrase_cat-core"/>
</dbReference>
<dbReference type="InterPro" id="IPR009057">
    <property type="entry name" value="Homeodomain-like_sf"/>
</dbReference>
<evidence type="ECO:0000313" key="2">
    <source>
        <dbReference type="EMBL" id="GAA2037896.1"/>
    </source>
</evidence>
<name>A0ABP5G5J9_9MICC</name>
<protein>
    <recommendedName>
        <fullName evidence="1">Integrase catalytic domain-containing protein</fullName>
    </recommendedName>
</protein>
<dbReference type="InterPro" id="IPR012337">
    <property type="entry name" value="RNaseH-like_sf"/>
</dbReference>